<sequence>MKRLILSSLIILTSCSTEKNELPESIDHQKENYNSSSISSNENKNETENLSPLSKSILIIENEATTAQDRQQQIDKISAISNNPDAIFYLAALYEEGVLVPISETKARQLYKQAANMDHSLSRYYYALMLIDGRGGNVNYTDAESHLLVNHSKNHVPSSYSLGYLYFIQKKHDAVIKTLEKDNNQHNEYSSYLLAVSYLELNEKITTAIDLLQRSAKKGHQYSHLVLGDIYRNGLYQTQVNTQKSFTHLHAAAADNHPKALYDLATLSIEHLELIDNDINIDINQLKTSDKNGYPEASFELAKIYDQGDLITQDYKKAIYWYEKSASHGNNRAMYNLASIYINGDGVESSIEKAKYWLTESAKNGNNRAKSILDKTD</sequence>
<dbReference type="InterPro" id="IPR011990">
    <property type="entry name" value="TPR-like_helical_dom_sf"/>
</dbReference>
<proteinExistence type="predicted"/>
<evidence type="ECO:0000256" key="1">
    <source>
        <dbReference type="SAM" id="MobiDB-lite"/>
    </source>
</evidence>
<feature type="compositionally biased region" description="Low complexity" evidence="1">
    <location>
        <begin position="32"/>
        <end position="42"/>
    </location>
</feature>
<dbReference type="PANTHER" id="PTHR43628">
    <property type="entry name" value="ACTIVATOR OF C KINASE PROTEIN 1-RELATED"/>
    <property type="match status" value="1"/>
</dbReference>
<dbReference type="Proteomes" id="UP000813876">
    <property type="component" value="Unassembled WGS sequence"/>
</dbReference>
<name>A0AAW4ZNC3_PHOPO</name>
<dbReference type="PROSITE" id="PS51257">
    <property type="entry name" value="PROKAR_LIPOPROTEIN"/>
    <property type="match status" value="1"/>
</dbReference>
<dbReference type="RefSeq" id="WP_232581067.1">
    <property type="nucleotide sequence ID" value="NZ_WMCP01000008.1"/>
</dbReference>
<dbReference type="InterPro" id="IPR052945">
    <property type="entry name" value="Mitotic_Regulator"/>
</dbReference>
<dbReference type="SUPFAM" id="SSF81901">
    <property type="entry name" value="HCP-like"/>
    <property type="match status" value="2"/>
</dbReference>
<feature type="compositionally biased region" description="Basic and acidic residues" evidence="1">
    <location>
        <begin position="21"/>
        <end position="31"/>
    </location>
</feature>
<comment type="caution">
    <text evidence="2">The sequence shown here is derived from an EMBL/GenBank/DDBJ whole genome shotgun (WGS) entry which is preliminary data.</text>
</comment>
<protein>
    <recommendedName>
        <fullName evidence="4">Sel1 repeat family protein</fullName>
    </recommendedName>
</protein>
<feature type="region of interest" description="Disordered" evidence="1">
    <location>
        <begin position="21"/>
        <end position="48"/>
    </location>
</feature>
<gene>
    <name evidence="2" type="ORF">GLP33_09090</name>
</gene>
<reference evidence="2" key="1">
    <citation type="submission" date="2019-11" db="EMBL/GenBank/DDBJ databases">
        <title>Comparative genomics of photobacteria reveal adaptation to distinct habitats.</title>
        <authorList>
            <person name="Fuertes-Perez S."/>
            <person name="Hilgarth M."/>
            <person name="Vogel R.F."/>
        </authorList>
    </citation>
    <scope>NUCLEOTIDE SEQUENCE</scope>
    <source>
        <strain evidence="2">TMW2.2145</strain>
    </source>
</reference>
<dbReference type="EMBL" id="WMCP01000008">
    <property type="protein sequence ID" value="MCF2301890.1"/>
    <property type="molecule type" value="Genomic_DNA"/>
</dbReference>
<dbReference type="AlphaFoldDB" id="A0AAW4ZNC3"/>
<organism evidence="2 3">
    <name type="scientific">Photobacterium phosphoreum</name>
    <dbReference type="NCBI Taxonomy" id="659"/>
    <lineage>
        <taxon>Bacteria</taxon>
        <taxon>Pseudomonadati</taxon>
        <taxon>Pseudomonadota</taxon>
        <taxon>Gammaproteobacteria</taxon>
        <taxon>Vibrionales</taxon>
        <taxon>Vibrionaceae</taxon>
        <taxon>Photobacterium</taxon>
    </lineage>
</organism>
<evidence type="ECO:0008006" key="4">
    <source>
        <dbReference type="Google" id="ProtNLM"/>
    </source>
</evidence>
<dbReference type="InterPro" id="IPR006597">
    <property type="entry name" value="Sel1-like"/>
</dbReference>
<accession>A0AAW4ZNC3</accession>
<dbReference type="Pfam" id="PF08238">
    <property type="entry name" value="Sel1"/>
    <property type="match status" value="5"/>
</dbReference>
<evidence type="ECO:0000313" key="2">
    <source>
        <dbReference type="EMBL" id="MCF2301890.1"/>
    </source>
</evidence>
<dbReference type="Gene3D" id="1.25.40.10">
    <property type="entry name" value="Tetratricopeptide repeat domain"/>
    <property type="match status" value="3"/>
</dbReference>
<dbReference type="SMART" id="SM00671">
    <property type="entry name" value="SEL1"/>
    <property type="match status" value="5"/>
</dbReference>
<dbReference type="PANTHER" id="PTHR43628:SF1">
    <property type="entry name" value="CHITIN SYNTHASE REGULATORY FACTOR 2-RELATED"/>
    <property type="match status" value="1"/>
</dbReference>
<evidence type="ECO:0000313" key="3">
    <source>
        <dbReference type="Proteomes" id="UP000813876"/>
    </source>
</evidence>